<comment type="caution">
    <text evidence="1">The sequence shown here is derived from an EMBL/GenBank/DDBJ whole genome shotgun (WGS) entry which is preliminary data.</text>
</comment>
<name>A0A1G1L305_9BACT</name>
<evidence type="ECO:0000313" key="1">
    <source>
        <dbReference type="EMBL" id="OGW99535.1"/>
    </source>
</evidence>
<dbReference type="Gene3D" id="3.40.30.10">
    <property type="entry name" value="Glutaredoxin"/>
    <property type="match status" value="1"/>
</dbReference>
<dbReference type="Proteomes" id="UP000178187">
    <property type="component" value="Unassembled WGS sequence"/>
</dbReference>
<dbReference type="CDD" id="cd02980">
    <property type="entry name" value="TRX_Fd_family"/>
    <property type="match status" value="1"/>
</dbReference>
<proteinExistence type="predicted"/>
<dbReference type="InterPro" id="IPR036249">
    <property type="entry name" value="Thioredoxin-like_sf"/>
</dbReference>
<organism evidence="1 2">
    <name type="scientific">Candidatus Danuiimicrobium aquiferis</name>
    <dbReference type="NCBI Taxonomy" id="1801832"/>
    <lineage>
        <taxon>Bacteria</taxon>
        <taxon>Pseudomonadati</taxon>
        <taxon>Candidatus Omnitrophota</taxon>
        <taxon>Candidatus Danuiimicrobium</taxon>
    </lineage>
</organism>
<evidence type="ECO:0000313" key="2">
    <source>
        <dbReference type="Proteomes" id="UP000178187"/>
    </source>
</evidence>
<protein>
    <recommendedName>
        <fullName evidence="3">NADP oxidoreductase</fullName>
    </recommendedName>
</protein>
<dbReference type="SUPFAM" id="SSF52833">
    <property type="entry name" value="Thioredoxin-like"/>
    <property type="match status" value="1"/>
</dbReference>
<dbReference type="EMBL" id="MHFR01000004">
    <property type="protein sequence ID" value="OGW99535.1"/>
    <property type="molecule type" value="Genomic_DNA"/>
</dbReference>
<sequence length="118" mass="13188">MKKLTKDDLQAIKQEELKKETANWIKVGLSTCGIAAGAQDIYDFLVEEVKKRNLGVSIQRCGCAGMCYAEPLIEVKVEGMPKVFYGKVNKETAMKIVEKHIGGKILVNDHIYDIRSSQ</sequence>
<dbReference type="AlphaFoldDB" id="A0A1G1L305"/>
<accession>A0A1G1L305</accession>
<gene>
    <name evidence="1" type="ORF">A3G33_07950</name>
</gene>
<evidence type="ECO:0008006" key="3">
    <source>
        <dbReference type="Google" id="ProtNLM"/>
    </source>
</evidence>
<reference evidence="1 2" key="1">
    <citation type="journal article" date="2016" name="Nat. Commun.">
        <title>Thousands of microbial genomes shed light on interconnected biogeochemical processes in an aquifer system.</title>
        <authorList>
            <person name="Anantharaman K."/>
            <person name="Brown C.T."/>
            <person name="Hug L.A."/>
            <person name="Sharon I."/>
            <person name="Castelle C.J."/>
            <person name="Probst A.J."/>
            <person name="Thomas B.C."/>
            <person name="Singh A."/>
            <person name="Wilkins M.J."/>
            <person name="Karaoz U."/>
            <person name="Brodie E.L."/>
            <person name="Williams K.H."/>
            <person name="Hubbard S.S."/>
            <person name="Banfield J.F."/>
        </authorList>
    </citation>
    <scope>NUCLEOTIDE SEQUENCE [LARGE SCALE GENOMIC DNA]</scope>
</reference>